<dbReference type="Proteomes" id="UP000000235">
    <property type="component" value="Chromosome"/>
</dbReference>
<feature type="domain" description="NAD-dependent epimerase/dehydratase" evidence="1">
    <location>
        <begin position="6"/>
        <end position="209"/>
    </location>
</feature>
<proteinExistence type="predicted"/>
<dbReference type="AlphaFoldDB" id="A4X3A0"/>
<dbReference type="PATRIC" id="fig|369723.5.peg.891"/>
<dbReference type="eggNOG" id="COG0451">
    <property type="taxonomic scope" value="Bacteria"/>
</dbReference>
<dbReference type="InterPro" id="IPR001509">
    <property type="entry name" value="Epimerase_deHydtase"/>
</dbReference>
<keyword evidence="3" id="KW-1185">Reference proteome</keyword>
<dbReference type="SUPFAM" id="SSF51735">
    <property type="entry name" value="NAD(P)-binding Rossmann-fold domains"/>
    <property type="match status" value="1"/>
</dbReference>
<dbReference type="STRING" id="369723.Strop_0873"/>
<sequence length="316" mass="33162">MAIHVVVGAGPVGAATARLLAERGERVRVVSRRGAGPEHPAIEPIAADATDAAHLTRLTAGAAALYNCANPAYHRWDIDWPPLAAALLTTAERTGAVLATIGNLYGYGPVDGPMTESTPLAATGVKGRVRNQMWADALAAHEAGRARTTEVRGSDYLGIGANSLTTLVLSNVLTGRRVVLPVDFDVPHTITYVGDVARTVVAAATDPEAWGRAWHVPSPPALSVRELATRAAALAGARTPRLTRLPYPALWLGGLVNPFLRELRETAYQFVRPYLLDSSAAQRALGIEPTALDEALTESLGALRPNPGASSATLSS</sequence>
<dbReference type="Gene3D" id="3.40.50.720">
    <property type="entry name" value="NAD(P)-binding Rossmann-like Domain"/>
    <property type="match status" value="1"/>
</dbReference>
<organism evidence="2 3">
    <name type="scientific">Salinispora tropica (strain ATCC BAA-916 / DSM 44818 / JCM 13857 / NBRC 105044 / CNB-440)</name>
    <dbReference type="NCBI Taxonomy" id="369723"/>
    <lineage>
        <taxon>Bacteria</taxon>
        <taxon>Bacillati</taxon>
        <taxon>Actinomycetota</taxon>
        <taxon>Actinomycetes</taxon>
        <taxon>Micromonosporales</taxon>
        <taxon>Micromonosporaceae</taxon>
        <taxon>Salinispora</taxon>
    </lineage>
</organism>
<evidence type="ECO:0000259" key="1">
    <source>
        <dbReference type="Pfam" id="PF01370"/>
    </source>
</evidence>
<dbReference type="EMBL" id="CP000667">
    <property type="protein sequence ID" value="ABP53350.1"/>
    <property type="molecule type" value="Genomic_DNA"/>
</dbReference>
<dbReference type="KEGG" id="stp:Strop_0873"/>
<gene>
    <name evidence="2" type="ordered locus">Strop_0873</name>
</gene>
<dbReference type="InterPro" id="IPR036291">
    <property type="entry name" value="NAD(P)-bd_dom_sf"/>
</dbReference>
<name>A4X3A0_SALTO</name>
<evidence type="ECO:0000313" key="2">
    <source>
        <dbReference type="EMBL" id="ABP53350.1"/>
    </source>
</evidence>
<evidence type="ECO:0000313" key="3">
    <source>
        <dbReference type="Proteomes" id="UP000000235"/>
    </source>
</evidence>
<reference evidence="3" key="1">
    <citation type="journal article" date="2007" name="Proc. Natl. Acad. Sci. U.S.A.">
        <title>Genome sequencing reveals complex secondary metabolome in the marine actinomycete Salinispora tropica.</title>
        <authorList>
            <person name="Udwary D.W."/>
            <person name="Zeigler L."/>
            <person name="Asolkar R.N."/>
            <person name="Singan V."/>
            <person name="Lapidus A."/>
            <person name="Fenical W."/>
            <person name="Jensen P.R."/>
            <person name="Moore B.S."/>
        </authorList>
    </citation>
    <scope>NUCLEOTIDE SEQUENCE [LARGE SCALE GENOMIC DNA]</scope>
    <source>
        <strain evidence="3">ATCC BAA-916 / DSM 44818 / CNB-440</strain>
    </source>
</reference>
<accession>A4X3A0</accession>
<dbReference type="Pfam" id="PF01370">
    <property type="entry name" value="Epimerase"/>
    <property type="match status" value="1"/>
</dbReference>
<dbReference type="RefSeq" id="WP_011904784.1">
    <property type="nucleotide sequence ID" value="NC_009380.1"/>
</dbReference>
<protein>
    <submittedName>
        <fullName evidence="2">NAD-dependent epimerase/dehydratase</fullName>
    </submittedName>
</protein>
<dbReference type="HOGENOM" id="CLU_049717_1_0_11"/>